<feature type="compositionally biased region" description="Low complexity" evidence="1">
    <location>
        <begin position="86"/>
        <end position="152"/>
    </location>
</feature>
<evidence type="ECO:0000256" key="1">
    <source>
        <dbReference type="SAM" id="MobiDB-lite"/>
    </source>
</evidence>
<feature type="compositionally biased region" description="Basic residues" evidence="1">
    <location>
        <begin position="48"/>
        <end position="70"/>
    </location>
</feature>
<feature type="region of interest" description="Disordered" evidence="1">
    <location>
        <begin position="48"/>
        <end position="152"/>
    </location>
</feature>
<proteinExistence type="predicted"/>
<sequence length="601" mass="66384">MEKREMHASAEKGKEQHRRSDQRASLGKEEKLWEKVESDWAKEMRHMLGKIRHRIKRHRDRARSPPRHRRPIENNQVSSSVALPGSQSQTSSRSSSHSSQQRTSSHSSKSLTSPSRSRTSSLASPSSQSLTASSPNLLQSVSSHQSSSPVVSSCWPASQRTITSQISSPTDLRALQVSSHASSNSVQVSSPTMNSKLRPAEPSITEPGPKDDTTQTTGYLPKYPEYLKQPDRDENGIRLGKVKEQLPRQLEDQSQLFLVGIGIGALSTTTMLLKPGQAVSRAPNGDDSNQRGADGTRNSTTRGVEVKELPSRTMLGVTLRHSSTGEVANGIEVLFSSMSPDKQKQIQVEENAGVHGINTNSATGKYGITQNFASQETKATIPFRKFLVVEHSLLIDEVRTLIDSGPDGRGSKGSRLCLANLVTPSLGFQPIGERKGENFSDLGLWQLDNLKSHDSTVVHNCWRLLKFYETKPAITNHSIIDTSCCTEKWMKNGELCIGLVAGNELSNSNNIKTASNTLIISEVIILEESHENRETRVASECLKSTATNETALDIYSVATPFVILKERVLKLLVQQSRRYWEGRGSRMKMKFKIKAVSYHPP</sequence>
<feature type="region of interest" description="Disordered" evidence="1">
    <location>
        <begin position="1"/>
        <end position="33"/>
    </location>
</feature>
<organism evidence="2 3">
    <name type="scientific">Cuscuta epithymum</name>
    <dbReference type="NCBI Taxonomy" id="186058"/>
    <lineage>
        <taxon>Eukaryota</taxon>
        <taxon>Viridiplantae</taxon>
        <taxon>Streptophyta</taxon>
        <taxon>Embryophyta</taxon>
        <taxon>Tracheophyta</taxon>
        <taxon>Spermatophyta</taxon>
        <taxon>Magnoliopsida</taxon>
        <taxon>eudicotyledons</taxon>
        <taxon>Gunneridae</taxon>
        <taxon>Pentapetalae</taxon>
        <taxon>asterids</taxon>
        <taxon>lamiids</taxon>
        <taxon>Solanales</taxon>
        <taxon>Convolvulaceae</taxon>
        <taxon>Cuscuteae</taxon>
        <taxon>Cuscuta</taxon>
        <taxon>Cuscuta subgen. Cuscuta</taxon>
    </lineage>
</organism>
<keyword evidence="3" id="KW-1185">Reference proteome</keyword>
<feature type="region of interest" description="Disordered" evidence="1">
    <location>
        <begin position="277"/>
        <end position="304"/>
    </location>
</feature>
<comment type="caution">
    <text evidence="2">The sequence shown here is derived from an EMBL/GenBank/DDBJ whole genome shotgun (WGS) entry which is preliminary data.</text>
</comment>
<name>A0AAV0DYP0_9ASTE</name>
<feature type="region of interest" description="Disordered" evidence="1">
    <location>
        <begin position="175"/>
        <end position="232"/>
    </location>
</feature>
<reference evidence="2" key="1">
    <citation type="submission" date="2022-07" db="EMBL/GenBank/DDBJ databases">
        <authorList>
            <person name="Macas J."/>
            <person name="Novak P."/>
            <person name="Neumann P."/>
        </authorList>
    </citation>
    <scope>NUCLEOTIDE SEQUENCE</scope>
</reference>
<feature type="compositionally biased region" description="Polar residues" evidence="1">
    <location>
        <begin position="286"/>
        <end position="302"/>
    </location>
</feature>
<accession>A0AAV0DYP0</accession>
<dbReference type="AlphaFoldDB" id="A0AAV0DYP0"/>
<evidence type="ECO:0000313" key="2">
    <source>
        <dbReference type="EMBL" id="CAH9112600.1"/>
    </source>
</evidence>
<protein>
    <submittedName>
        <fullName evidence="2">Uncharacterized protein</fullName>
    </submittedName>
</protein>
<feature type="compositionally biased region" description="Low complexity" evidence="1">
    <location>
        <begin position="177"/>
        <end position="190"/>
    </location>
</feature>
<evidence type="ECO:0000313" key="3">
    <source>
        <dbReference type="Proteomes" id="UP001152523"/>
    </source>
</evidence>
<gene>
    <name evidence="2" type="ORF">CEPIT_LOCUS20004</name>
</gene>
<dbReference type="EMBL" id="CAMAPF010000198">
    <property type="protein sequence ID" value="CAH9112600.1"/>
    <property type="molecule type" value="Genomic_DNA"/>
</dbReference>
<dbReference type="Proteomes" id="UP001152523">
    <property type="component" value="Unassembled WGS sequence"/>
</dbReference>